<name>A0A4Z1EMK9_9HELO</name>
<accession>A0A4Z1EMK9</accession>
<dbReference type="EMBL" id="PQXH01000066">
    <property type="protein sequence ID" value="TGO13636.1"/>
    <property type="molecule type" value="Genomic_DNA"/>
</dbReference>
<evidence type="ECO:0000313" key="2">
    <source>
        <dbReference type="Proteomes" id="UP000297777"/>
    </source>
</evidence>
<organism evidence="1 2">
    <name type="scientific">Botrytis tulipae</name>
    <dbReference type="NCBI Taxonomy" id="87230"/>
    <lineage>
        <taxon>Eukaryota</taxon>
        <taxon>Fungi</taxon>
        <taxon>Dikarya</taxon>
        <taxon>Ascomycota</taxon>
        <taxon>Pezizomycotina</taxon>
        <taxon>Leotiomycetes</taxon>
        <taxon>Helotiales</taxon>
        <taxon>Sclerotiniaceae</taxon>
        <taxon>Botrytis</taxon>
    </lineage>
</organism>
<dbReference type="Proteomes" id="UP000297777">
    <property type="component" value="Unassembled WGS sequence"/>
</dbReference>
<protein>
    <submittedName>
        <fullName evidence="1">Uncharacterized protein</fullName>
    </submittedName>
</protein>
<proteinExistence type="predicted"/>
<evidence type="ECO:0000313" key="1">
    <source>
        <dbReference type="EMBL" id="TGO13636.1"/>
    </source>
</evidence>
<sequence>MQIDIVGLTWSSRSSEKCGDYDIATERSCLALLIGTFMANFSINVESRFEVDIEIEYEVYIEI</sequence>
<gene>
    <name evidence="1" type="ORF">BTUL_0066g00250</name>
</gene>
<keyword evidence="2" id="KW-1185">Reference proteome</keyword>
<dbReference type="AlphaFoldDB" id="A0A4Z1EMK9"/>
<reference evidence="1 2" key="1">
    <citation type="submission" date="2017-12" db="EMBL/GenBank/DDBJ databases">
        <title>Comparative genomics of Botrytis spp.</title>
        <authorList>
            <person name="Valero-Jimenez C.A."/>
            <person name="Tapia P."/>
            <person name="Veloso J."/>
            <person name="Silva-Moreno E."/>
            <person name="Staats M."/>
            <person name="Valdes J.H."/>
            <person name="Van Kan J.A.L."/>
        </authorList>
    </citation>
    <scope>NUCLEOTIDE SEQUENCE [LARGE SCALE GENOMIC DNA]</scope>
    <source>
        <strain evidence="1 2">Bt9001</strain>
    </source>
</reference>
<comment type="caution">
    <text evidence="1">The sequence shown here is derived from an EMBL/GenBank/DDBJ whole genome shotgun (WGS) entry which is preliminary data.</text>
</comment>